<dbReference type="EMBL" id="AZBU02000006">
    <property type="protein sequence ID" value="TKR71792.1"/>
    <property type="molecule type" value="Genomic_DNA"/>
</dbReference>
<proteinExistence type="predicted"/>
<evidence type="ECO:0000313" key="1">
    <source>
        <dbReference type="EMBL" id="TKR71792.1"/>
    </source>
</evidence>
<keyword evidence="2" id="KW-1185">Reference proteome</keyword>
<dbReference type="AlphaFoldDB" id="A0A4U5MQR6"/>
<reference evidence="1 2" key="1">
    <citation type="journal article" date="2015" name="Genome Biol.">
        <title>Comparative genomics of Steinernema reveals deeply conserved gene regulatory networks.</title>
        <authorList>
            <person name="Dillman A.R."/>
            <person name="Macchietto M."/>
            <person name="Porter C.F."/>
            <person name="Rogers A."/>
            <person name="Williams B."/>
            <person name="Antoshechkin I."/>
            <person name="Lee M.M."/>
            <person name="Goodwin Z."/>
            <person name="Lu X."/>
            <person name="Lewis E.E."/>
            <person name="Goodrich-Blair H."/>
            <person name="Stock S.P."/>
            <person name="Adams B.J."/>
            <person name="Sternberg P.W."/>
            <person name="Mortazavi A."/>
        </authorList>
    </citation>
    <scope>NUCLEOTIDE SEQUENCE [LARGE SCALE GENOMIC DNA]</scope>
    <source>
        <strain evidence="1 2">ALL</strain>
    </source>
</reference>
<gene>
    <name evidence="1" type="ORF">L596_019333</name>
</gene>
<sequence>MYLDDIQVCFLDQNRFGGQQDNGGGMQCFEDADLNKYLRCSVVPRRHYEAQFEKFCKPSESDVTSLTVPGVSWRPKFEFTELTERRSTGFQIVPSPQTY</sequence>
<evidence type="ECO:0000313" key="2">
    <source>
        <dbReference type="Proteomes" id="UP000298663"/>
    </source>
</evidence>
<comment type="caution">
    <text evidence="1">The sequence shown here is derived from an EMBL/GenBank/DDBJ whole genome shotgun (WGS) entry which is preliminary data.</text>
</comment>
<protein>
    <submittedName>
        <fullName evidence="1">Uncharacterized protein</fullName>
    </submittedName>
</protein>
<dbReference type="Proteomes" id="UP000298663">
    <property type="component" value="Unassembled WGS sequence"/>
</dbReference>
<accession>A0A4U5MQR6</accession>
<name>A0A4U5MQR6_STECR</name>
<reference evidence="1 2" key="2">
    <citation type="journal article" date="2019" name="G3 (Bethesda)">
        <title>Hybrid Assembly of the Genome of the Entomopathogenic Nematode Steinernema carpocapsae Identifies the X-Chromosome.</title>
        <authorList>
            <person name="Serra L."/>
            <person name="Macchietto M."/>
            <person name="Macias-Munoz A."/>
            <person name="McGill C.J."/>
            <person name="Rodriguez I.M."/>
            <person name="Rodriguez B."/>
            <person name="Murad R."/>
            <person name="Mortazavi A."/>
        </authorList>
    </citation>
    <scope>NUCLEOTIDE SEQUENCE [LARGE SCALE GENOMIC DNA]</scope>
    <source>
        <strain evidence="1 2">ALL</strain>
    </source>
</reference>
<organism evidence="1 2">
    <name type="scientific">Steinernema carpocapsae</name>
    <name type="common">Entomopathogenic nematode</name>
    <dbReference type="NCBI Taxonomy" id="34508"/>
    <lineage>
        <taxon>Eukaryota</taxon>
        <taxon>Metazoa</taxon>
        <taxon>Ecdysozoa</taxon>
        <taxon>Nematoda</taxon>
        <taxon>Chromadorea</taxon>
        <taxon>Rhabditida</taxon>
        <taxon>Tylenchina</taxon>
        <taxon>Panagrolaimomorpha</taxon>
        <taxon>Strongyloidoidea</taxon>
        <taxon>Steinernematidae</taxon>
        <taxon>Steinernema</taxon>
    </lineage>
</organism>